<reference evidence="1" key="1">
    <citation type="submission" date="2021-02" db="EMBL/GenBank/DDBJ databases">
        <authorList>
            <consortium name="DOE Joint Genome Institute"/>
            <person name="Ahrendt S."/>
            <person name="Looney B.P."/>
            <person name="Miyauchi S."/>
            <person name="Morin E."/>
            <person name="Drula E."/>
            <person name="Courty P.E."/>
            <person name="Chicoki N."/>
            <person name="Fauchery L."/>
            <person name="Kohler A."/>
            <person name="Kuo A."/>
            <person name="Labutti K."/>
            <person name="Pangilinan J."/>
            <person name="Lipzen A."/>
            <person name="Riley R."/>
            <person name="Andreopoulos W."/>
            <person name="He G."/>
            <person name="Johnson J."/>
            <person name="Barry K.W."/>
            <person name="Grigoriev I.V."/>
            <person name="Nagy L."/>
            <person name="Hibbett D."/>
            <person name="Henrissat B."/>
            <person name="Matheny P.B."/>
            <person name="Labbe J."/>
            <person name="Martin F."/>
        </authorList>
    </citation>
    <scope>NUCLEOTIDE SEQUENCE</scope>
    <source>
        <strain evidence="1">FP105234-sp</strain>
    </source>
</reference>
<comment type="caution">
    <text evidence="1">The sequence shown here is derived from an EMBL/GenBank/DDBJ whole genome shotgun (WGS) entry which is preliminary data.</text>
</comment>
<dbReference type="EMBL" id="MU275974">
    <property type="protein sequence ID" value="KAI0044697.1"/>
    <property type="molecule type" value="Genomic_DNA"/>
</dbReference>
<protein>
    <submittedName>
        <fullName evidence="1">Uncharacterized protein</fullName>
    </submittedName>
</protein>
<gene>
    <name evidence="1" type="ORF">FA95DRAFT_225444</name>
</gene>
<organism evidence="1 2">
    <name type="scientific">Auriscalpium vulgare</name>
    <dbReference type="NCBI Taxonomy" id="40419"/>
    <lineage>
        <taxon>Eukaryota</taxon>
        <taxon>Fungi</taxon>
        <taxon>Dikarya</taxon>
        <taxon>Basidiomycota</taxon>
        <taxon>Agaricomycotina</taxon>
        <taxon>Agaricomycetes</taxon>
        <taxon>Russulales</taxon>
        <taxon>Auriscalpiaceae</taxon>
        <taxon>Auriscalpium</taxon>
    </lineage>
</organism>
<reference evidence="1" key="2">
    <citation type="journal article" date="2022" name="New Phytol.">
        <title>Evolutionary transition to the ectomycorrhizal habit in the genomes of a hyperdiverse lineage of mushroom-forming fungi.</title>
        <authorList>
            <person name="Looney B."/>
            <person name="Miyauchi S."/>
            <person name="Morin E."/>
            <person name="Drula E."/>
            <person name="Courty P.E."/>
            <person name="Kohler A."/>
            <person name="Kuo A."/>
            <person name="LaButti K."/>
            <person name="Pangilinan J."/>
            <person name="Lipzen A."/>
            <person name="Riley R."/>
            <person name="Andreopoulos W."/>
            <person name="He G."/>
            <person name="Johnson J."/>
            <person name="Nolan M."/>
            <person name="Tritt A."/>
            <person name="Barry K.W."/>
            <person name="Grigoriev I.V."/>
            <person name="Nagy L.G."/>
            <person name="Hibbett D."/>
            <person name="Henrissat B."/>
            <person name="Matheny P.B."/>
            <person name="Labbe J."/>
            <person name="Martin F.M."/>
        </authorList>
    </citation>
    <scope>NUCLEOTIDE SEQUENCE</scope>
    <source>
        <strain evidence="1">FP105234-sp</strain>
    </source>
</reference>
<accession>A0ACB8RLB3</accession>
<keyword evidence="2" id="KW-1185">Reference proteome</keyword>
<sequence>MSKMLRTRCTADTGLKATYLTAAAALVHASKAKTDQTSKTDGKGPRRAVSRRRLRPGNPQEPRAGRLCRNFLRVSSLLSRNTSSLPTRPRQSLAGSSQ</sequence>
<evidence type="ECO:0000313" key="2">
    <source>
        <dbReference type="Proteomes" id="UP000814033"/>
    </source>
</evidence>
<proteinExistence type="predicted"/>
<evidence type="ECO:0000313" key="1">
    <source>
        <dbReference type="EMBL" id="KAI0044697.1"/>
    </source>
</evidence>
<name>A0ACB8RLB3_9AGAM</name>
<dbReference type="Proteomes" id="UP000814033">
    <property type="component" value="Unassembled WGS sequence"/>
</dbReference>